<comment type="caution">
    <text evidence="2">The sequence shown here is derived from an EMBL/GenBank/DDBJ whole genome shotgun (WGS) entry which is preliminary data.</text>
</comment>
<dbReference type="CDD" id="cd00158">
    <property type="entry name" value="RHOD"/>
    <property type="match status" value="1"/>
</dbReference>
<dbReference type="SUPFAM" id="SSF52821">
    <property type="entry name" value="Rhodanese/Cell cycle control phosphatase"/>
    <property type="match status" value="1"/>
</dbReference>
<dbReference type="InterPro" id="IPR050229">
    <property type="entry name" value="GlpE_sulfurtransferase"/>
</dbReference>
<dbReference type="AlphaFoldDB" id="M7N3T9"/>
<sequence>MFNLFKSKKAMKYKNIGAEELKKLQEENPDAVVLDVRTPGEVRGGKIPGATTIDIMDRNFANRIETLDKDKPYLVYCRSGNRSGQACSYMAERGFTRLYNLNGGIGSWPYELQ</sequence>
<feature type="domain" description="Rhodanese" evidence="1">
    <location>
        <begin position="27"/>
        <end position="109"/>
    </location>
</feature>
<accession>M7N3T9</accession>
<dbReference type="STRING" id="1279009.ADICEAN_01505"/>
<dbReference type="PROSITE" id="PS50206">
    <property type="entry name" value="RHODANESE_3"/>
    <property type="match status" value="1"/>
</dbReference>
<dbReference type="InterPro" id="IPR036873">
    <property type="entry name" value="Rhodanese-like_dom_sf"/>
</dbReference>
<evidence type="ECO:0000313" key="3">
    <source>
        <dbReference type="Proteomes" id="UP000011910"/>
    </source>
</evidence>
<organism evidence="2 3">
    <name type="scientific">Cesiribacter andamanensis AMV16</name>
    <dbReference type="NCBI Taxonomy" id="1279009"/>
    <lineage>
        <taxon>Bacteria</taxon>
        <taxon>Pseudomonadati</taxon>
        <taxon>Bacteroidota</taxon>
        <taxon>Cytophagia</taxon>
        <taxon>Cytophagales</taxon>
        <taxon>Cesiribacteraceae</taxon>
        <taxon>Cesiribacter</taxon>
    </lineage>
</organism>
<dbReference type="Gene3D" id="3.40.250.10">
    <property type="entry name" value="Rhodanese-like domain"/>
    <property type="match status" value="1"/>
</dbReference>
<dbReference type="Proteomes" id="UP000011910">
    <property type="component" value="Unassembled WGS sequence"/>
</dbReference>
<dbReference type="EMBL" id="AODQ01000028">
    <property type="protein sequence ID" value="EMR03328.1"/>
    <property type="molecule type" value="Genomic_DNA"/>
</dbReference>
<name>M7N3T9_9BACT</name>
<dbReference type="PANTHER" id="PTHR43031">
    <property type="entry name" value="FAD-DEPENDENT OXIDOREDUCTASE"/>
    <property type="match status" value="1"/>
</dbReference>
<keyword evidence="3" id="KW-1185">Reference proteome</keyword>
<dbReference type="EC" id="2.8.1.1" evidence="2"/>
<dbReference type="Pfam" id="PF00581">
    <property type="entry name" value="Rhodanese"/>
    <property type="match status" value="1"/>
</dbReference>
<dbReference type="SMART" id="SM00450">
    <property type="entry name" value="RHOD"/>
    <property type="match status" value="1"/>
</dbReference>
<dbReference type="RefSeq" id="WP_009194904.1">
    <property type="nucleotide sequence ID" value="NZ_AODQ01000028.1"/>
</dbReference>
<dbReference type="PANTHER" id="PTHR43031:SF1">
    <property type="entry name" value="PYRIDINE NUCLEOTIDE-DISULPHIDE OXIDOREDUCTASE"/>
    <property type="match status" value="1"/>
</dbReference>
<protein>
    <submittedName>
        <fullName evidence="2">Thiosulfate sulfurtransferase glpE</fullName>
        <ecNumber evidence="2">2.8.1.1</ecNumber>
    </submittedName>
</protein>
<gene>
    <name evidence="2" type="primary">glpE</name>
    <name evidence="2" type="ORF">ADICEAN_01505</name>
</gene>
<dbReference type="GO" id="GO:0004792">
    <property type="term" value="F:thiosulfate-cyanide sulfurtransferase activity"/>
    <property type="evidence" value="ECO:0007669"/>
    <property type="project" value="UniProtKB-EC"/>
</dbReference>
<dbReference type="eggNOG" id="COG0607">
    <property type="taxonomic scope" value="Bacteria"/>
</dbReference>
<reference evidence="2 3" key="1">
    <citation type="journal article" date="2013" name="Genome Announc.">
        <title>Draft Genome Sequence of Cesiribacter andamanensis Strain AMV16T, Isolated from a Soil Sample from a Mud Volcano in the Andaman Islands, India.</title>
        <authorList>
            <person name="Shivaji S."/>
            <person name="Ara S."/>
            <person name="Begum Z."/>
            <person name="Srinivas T.N."/>
            <person name="Singh A."/>
            <person name="Kumar Pinnaka A."/>
        </authorList>
    </citation>
    <scope>NUCLEOTIDE SEQUENCE [LARGE SCALE GENOMIC DNA]</scope>
    <source>
        <strain evidence="2 3">AMV16</strain>
    </source>
</reference>
<proteinExistence type="predicted"/>
<evidence type="ECO:0000259" key="1">
    <source>
        <dbReference type="PROSITE" id="PS50206"/>
    </source>
</evidence>
<dbReference type="InterPro" id="IPR001763">
    <property type="entry name" value="Rhodanese-like_dom"/>
</dbReference>
<keyword evidence="2" id="KW-0808">Transferase</keyword>
<evidence type="ECO:0000313" key="2">
    <source>
        <dbReference type="EMBL" id="EMR03328.1"/>
    </source>
</evidence>